<gene>
    <name evidence="4" type="ORF">GSCOC_T00020312001</name>
</gene>
<dbReference type="Pfam" id="PF20431">
    <property type="entry name" value="E_motif"/>
    <property type="match status" value="1"/>
</dbReference>
<evidence type="ECO:0000313" key="5">
    <source>
        <dbReference type="Proteomes" id="UP000295252"/>
    </source>
</evidence>
<dbReference type="NCBIfam" id="TIGR00756">
    <property type="entry name" value="PPR"/>
    <property type="match status" value="3"/>
</dbReference>
<dbReference type="FunFam" id="1.25.40.10:FF:000285">
    <property type="entry name" value="Pentatricopeptide repeat-containing protein, chloroplastic"/>
    <property type="match status" value="1"/>
</dbReference>
<reference evidence="5" key="1">
    <citation type="journal article" date="2014" name="Science">
        <title>The coffee genome provides insight into the convergent evolution of caffeine biosynthesis.</title>
        <authorList>
            <person name="Denoeud F."/>
            <person name="Carretero-Paulet L."/>
            <person name="Dereeper A."/>
            <person name="Droc G."/>
            <person name="Guyot R."/>
            <person name="Pietrella M."/>
            <person name="Zheng C."/>
            <person name="Alberti A."/>
            <person name="Anthony F."/>
            <person name="Aprea G."/>
            <person name="Aury J.M."/>
            <person name="Bento P."/>
            <person name="Bernard M."/>
            <person name="Bocs S."/>
            <person name="Campa C."/>
            <person name="Cenci A."/>
            <person name="Combes M.C."/>
            <person name="Crouzillat D."/>
            <person name="Da Silva C."/>
            <person name="Daddiego L."/>
            <person name="De Bellis F."/>
            <person name="Dussert S."/>
            <person name="Garsmeur O."/>
            <person name="Gayraud T."/>
            <person name="Guignon V."/>
            <person name="Jahn K."/>
            <person name="Jamilloux V."/>
            <person name="Joet T."/>
            <person name="Labadie K."/>
            <person name="Lan T."/>
            <person name="Leclercq J."/>
            <person name="Lepelley M."/>
            <person name="Leroy T."/>
            <person name="Li L.T."/>
            <person name="Librado P."/>
            <person name="Lopez L."/>
            <person name="Munoz A."/>
            <person name="Noel B."/>
            <person name="Pallavicini A."/>
            <person name="Perrotta G."/>
            <person name="Poncet V."/>
            <person name="Pot D."/>
            <person name="Priyono X."/>
            <person name="Rigoreau M."/>
            <person name="Rouard M."/>
            <person name="Rozas J."/>
            <person name="Tranchant-Dubreuil C."/>
            <person name="VanBuren R."/>
            <person name="Zhang Q."/>
            <person name="Andrade A.C."/>
            <person name="Argout X."/>
            <person name="Bertrand B."/>
            <person name="de Kochko A."/>
            <person name="Graziosi G."/>
            <person name="Henry R.J."/>
            <person name="Jayarama X."/>
            <person name="Ming R."/>
            <person name="Nagai C."/>
            <person name="Rounsley S."/>
            <person name="Sankoff D."/>
            <person name="Giuliano G."/>
            <person name="Albert V.A."/>
            <person name="Wincker P."/>
            <person name="Lashermes P."/>
        </authorList>
    </citation>
    <scope>NUCLEOTIDE SEQUENCE [LARGE SCALE GENOMIC DNA]</scope>
    <source>
        <strain evidence="5">cv. DH200-94</strain>
    </source>
</reference>
<feature type="repeat" description="PPR" evidence="2">
    <location>
        <begin position="327"/>
        <end position="361"/>
    </location>
</feature>
<dbReference type="PANTHER" id="PTHR47926:SF515">
    <property type="entry name" value="UMP-CMP KINASE"/>
    <property type="match status" value="1"/>
</dbReference>
<dbReference type="Proteomes" id="UP000295252">
    <property type="component" value="Chromosome IV"/>
</dbReference>
<proteinExistence type="predicted"/>
<dbReference type="STRING" id="49390.A0A068U9U2"/>
<feature type="repeat" description="PPR" evidence="2">
    <location>
        <begin position="390"/>
        <end position="420"/>
    </location>
</feature>
<feature type="repeat" description="PPR" evidence="2">
    <location>
        <begin position="260"/>
        <end position="294"/>
    </location>
</feature>
<dbReference type="OrthoDB" id="1882394at2759"/>
<dbReference type="Gramene" id="CDP05315">
    <property type="protein sequence ID" value="CDP05315"/>
    <property type="gene ID" value="GSCOC_T00020312001"/>
</dbReference>
<evidence type="ECO:0000256" key="2">
    <source>
        <dbReference type="PROSITE-ProRule" id="PRU00708"/>
    </source>
</evidence>
<dbReference type="Pfam" id="PF01535">
    <property type="entry name" value="PPR"/>
    <property type="match status" value="4"/>
</dbReference>
<keyword evidence="5" id="KW-1185">Reference proteome</keyword>
<protein>
    <recommendedName>
        <fullName evidence="6">Pentacotripeptide-repeat region of PRORP domain-containing protein</fullName>
    </recommendedName>
</protein>
<accession>A0A068U9U2</accession>
<dbReference type="OMA" id="EPDNEYN"/>
<dbReference type="InterPro" id="IPR002885">
    <property type="entry name" value="PPR_rpt"/>
</dbReference>
<feature type="repeat" description="PPR" evidence="2">
    <location>
        <begin position="229"/>
        <end position="259"/>
    </location>
</feature>
<evidence type="ECO:0008006" key="6">
    <source>
        <dbReference type="Google" id="ProtNLM"/>
    </source>
</evidence>
<dbReference type="Pfam" id="PF13041">
    <property type="entry name" value="PPR_2"/>
    <property type="match status" value="2"/>
</dbReference>
<dbReference type="InterPro" id="IPR046960">
    <property type="entry name" value="PPR_At4g14850-like_plant"/>
</dbReference>
<keyword evidence="1" id="KW-0677">Repeat</keyword>
<dbReference type="GO" id="GO:0009451">
    <property type="term" value="P:RNA modification"/>
    <property type="evidence" value="ECO:0007669"/>
    <property type="project" value="InterPro"/>
</dbReference>
<sequence>MLEIGIILLQQPSLYKLSACRPLSSSSNEKTSKKQKLRQNYPPRARTKLRFPAPNPTPLLAKNYPRTKLQALEFVINEIESSIEKGIEVNDTHIFASLLETCFDLHAFDHALRIRRLIPDKLLRKNAGISSKLIRLFALNGQLDEAHHLFDQMPKRHESAFPWNSLIAGYAEKGLHEDALALYFQMVEEGLEPDRHTFPRVLKACGGIGLIQVGEEVHRHVIRYGFGNDGFALNALVDMYAKCGDIVKARKVFDRIVDKDLVSWNSMLSGYARHELITEALDIFVSMVREGLEPDSVTLSSLISSVSSSRLGTQIHGWVLRHGIEWDLSTANSLIAFYSNCNKLEEARWLFEHMPEKDLISWNSIIFAHSRNAEALFYFEQMVEANASPDAITFVSLLSACARMGLVEDGQRLFRMMRSDYGVRPIMEHYACMVNLYGRAGLIDEAYDFIVNRMDTEAGPTVWGALLYGCYLHGSVDLAEIAATALFELEPDNEHNFELLMRIYVSAGRFDDVKKVKAMMLERGLNL</sequence>
<dbReference type="GO" id="GO:0003723">
    <property type="term" value="F:RNA binding"/>
    <property type="evidence" value="ECO:0007669"/>
    <property type="project" value="InterPro"/>
</dbReference>
<name>A0A068U9U2_COFCA</name>
<evidence type="ECO:0000256" key="3">
    <source>
        <dbReference type="SAM" id="MobiDB-lite"/>
    </source>
</evidence>
<dbReference type="PhylomeDB" id="A0A068U9U2"/>
<dbReference type="InParanoid" id="A0A068U9U2"/>
<dbReference type="PROSITE" id="PS51375">
    <property type="entry name" value="PPR"/>
    <property type="match status" value="6"/>
</dbReference>
<dbReference type="PANTHER" id="PTHR47926">
    <property type="entry name" value="PENTATRICOPEPTIDE REPEAT-CONTAINING PROTEIN"/>
    <property type="match status" value="1"/>
</dbReference>
<dbReference type="FunCoup" id="A0A068U9U2">
    <property type="interactions" value="410"/>
</dbReference>
<dbReference type="Gene3D" id="1.25.40.10">
    <property type="entry name" value="Tetratricopeptide repeat domain"/>
    <property type="match status" value="4"/>
</dbReference>
<organism evidence="4 5">
    <name type="scientific">Coffea canephora</name>
    <name type="common">Robusta coffee</name>
    <dbReference type="NCBI Taxonomy" id="49390"/>
    <lineage>
        <taxon>Eukaryota</taxon>
        <taxon>Viridiplantae</taxon>
        <taxon>Streptophyta</taxon>
        <taxon>Embryophyta</taxon>
        <taxon>Tracheophyta</taxon>
        <taxon>Spermatophyta</taxon>
        <taxon>Magnoliopsida</taxon>
        <taxon>eudicotyledons</taxon>
        <taxon>Gunneridae</taxon>
        <taxon>Pentapetalae</taxon>
        <taxon>asterids</taxon>
        <taxon>lamiids</taxon>
        <taxon>Gentianales</taxon>
        <taxon>Rubiaceae</taxon>
        <taxon>Ixoroideae</taxon>
        <taxon>Gardenieae complex</taxon>
        <taxon>Bertiereae - Coffeeae clade</taxon>
        <taxon>Coffeeae</taxon>
        <taxon>Coffea</taxon>
    </lineage>
</organism>
<dbReference type="EMBL" id="HG739099">
    <property type="protein sequence ID" value="CDP05315.1"/>
    <property type="molecule type" value="Genomic_DNA"/>
</dbReference>
<feature type="region of interest" description="Disordered" evidence="3">
    <location>
        <begin position="23"/>
        <end position="49"/>
    </location>
</feature>
<feature type="repeat" description="PPR" evidence="2">
    <location>
        <begin position="159"/>
        <end position="193"/>
    </location>
</feature>
<evidence type="ECO:0000256" key="1">
    <source>
        <dbReference type="ARBA" id="ARBA00022737"/>
    </source>
</evidence>
<dbReference type="FunFam" id="1.25.40.10:FF:001788">
    <property type="entry name" value="Pentatricopeptide repeat-containing protein At4g25270, chloroplastic"/>
    <property type="match status" value="1"/>
</dbReference>
<feature type="repeat" description="PPR" evidence="2">
    <location>
        <begin position="493"/>
        <end position="527"/>
    </location>
</feature>
<dbReference type="InterPro" id="IPR011990">
    <property type="entry name" value="TPR-like_helical_dom_sf"/>
</dbReference>
<dbReference type="FunFam" id="1.25.40.10:FF:000729">
    <property type="entry name" value="Pentatricopeptide repeat-containing protein At4g25270, chloroplastic"/>
    <property type="match status" value="1"/>
</dbReference>
<dbReference type="InterPro" id="IPR046848">
    <property type="entry name" value="E_motif"/>
</dbReference>
<evidence type="ECO:0000313" key="4">
    <source>
        <dbReference type="EMBL" id="CDP05315.1"/>
    </source>
</evidence>
<dbReference type="AlphaFoldDB" id="A0A068U9U2"/>